<feature type="transmembrane region" description="Helical" evidence="1">
    <location>
        <begin position="152"/>
        <end position="175"/>
    </location>
</feature>
<dbReference type="PATRIC" id="fig|665004.4.peg.2376"/>
<dbReference type="Gene3D" id="1.10.1740.10">
    <property type="match status" value="1"/>
</dbReference>
<evidence type="ECO:0000313" key="3">
    <source>
        <dbReference type="Proteomes" id="UP000074382"/>
    </source>
</evidence>
<sequence length="178" mass="18861">MTDLELLQVLRSGSADPAHACGLLFDTYGEDLYRHCRAALRDEDAAQSALRDTLIVALAHIDRLSDPALLRDWLHALADAECARHEAVAGRAEEEAPREPTPSAALRVRVLSAAVAPELAEYRSHVAARGDHFDRQGFPLPAADRRSPGSSVVPAVIAGVGAVVALAAALFQLAVSTA</sequence>
<gene>
    <name evidence="2" type="ORF">AC529_17850</name>
</gene>
<dbReference type="AlphaFoldDB" id="A0A147KDS7"/>
<dbReference type="GO" id="GO:0006352">
    <property type="term" value="P:DNA-templated transcription initiation"/>
    <property type="evidence" value="ECO:0007669"/>
    <property type="project" value="InterPro"/>
</dbReference>
<dbReference type="InterPro" id="IPR013325">
    <property type="entry name" value="RNA_pol_sigma_r2"/>
</dbReference>
<evidence type="ECO:0000256" key="1">
    <source>
        <dbReference type="SAM" id="Phobius"/>
    </source>
</evidence>
<name>A0A147KDS7_THECS</name>
<dbReference type="OrthoDB" id="3492533at2"/>
<dbReference type="EMBL" id="LGEM01000127">
    <property type="protein sequence ID" value="KUP95435.1"/>
    <property type="molecule type" value="Genomic_DNA"/>
</dbReference>
<evidence type="ECO:0000313" key="2">
    <source>
        <dbReference type="EMBL" id="KUP95435.1"/>
    </source>
</evidence>
<keyword evidence="1" id="KW-0472">Membrane</keyword>
<dbReference type="GO" id="GO:0003700">
    <property type="term" value="F:DNA-binding transcription factor activity"/>
    <property type="evidence" value="ECO:0007669"/>
    <property type="project" value="InterPro"/>
</dbReference>
<protein>
    <recommendedName>
        <fullName evidence="4">Sigma-70 family RNA polymerase sigma factor</fullName>
    </recommendedName>
</protein>
<evidence type="ECO:0008006" key="4">
    <source>
        <dbReference type="Google" id="ProtNLM"/>
    </source>
</evidence>
<reference evidence="3" key="1">
    <citation type="journal article" date="2017" name="Acta Aliment.">
        <title>Plant polysaccharide degrading enzyme system of Thermpbifida cellulosilytica TB100 revealed by de novo genome project data.</title>
        <authorList>
            <person name="Toth A."/>
            <person name="Baka E."/>
            <person name="Luzics S."/>
            <person name="Bata-Vidacs I."/>
            <person name="Nagy I."/>
            <person name="Balint B."/>
            <person name="Herceg R."/>
            <person name="Olasz F."/>
            <person name="Wilk T."/>
            <person name="Nagy T."/>
            <person name="Kriszt B."/>
            <person name="Nagy I."/>
            <person name="Kukolya J."/>
        </authorList>
    </citation>
    <scope>NUCLEOTIDE SEQUENCE [LARGE SCALE GENOMIC DNA]</scope>
    <source>
        <strain evidence="3">TB100</strain>
    </source>
</reference>
<dbReference type="RefSeq" id="WP_068756874.1">
    <property type="nucleotide sequence ID" value="NZ_KQ950182.1"/>
</dbReference>
<keyword evidence="1" id="KW-0812">Transmembrane</keyword>
<comment type="caution">
    <text evidence="2">The sequence shown here is derived from an EMBL/GenBank/DDBJ whole genome shotgun (WGS) entry which is preliminary data.</text>
</comment>
<accession>A0A147KDS7</accession>
<proteinExistence type="predicted"/>
<dbReference type="STRING" id="665004.AC529_17850"/>
<keyword evidence="1" id="KW-1133">Transmembrane helix</keyword>
<keyword evidence="3" id="KW-1185">Reference proteome</keyword>
<dbReference type="SUPFAM" id="SSF88946">
    <property type="entry name" value="Sigma2 domain of RNA polymerase sigma factors"/>
    <property type="match status" value="1"/>
</dbReference>
<organism evidence="2 3">
    <name type="scientific">Thermobifida cellulosilytica TB100</name>
    <dbReference type="NCBI Taxonomy" id="665004"/>
    <lineage>
        <taxon>Bacteria</taxon>
        <taxon>Bacillati</taxon>
        <taxon>Actinomycetota</taxon>
        <taxon>Actinomycetes</taxon>
        <taxon>Streptosporangiales</taxon>
        <taxon>Nocardiopsidaceae</taxon>
        <taxon>Thermobifida</taxon>
    </lineage>
</organism>
<dbReference type="Proteomes" id="UP000074382">
    <property type="component" value="Unassembled WGS sequence"/>
</dbReference>